<evidence type="ECO:0000313" key="1">
    <source>
        <dbReference type="EMBL" id="MES1921620.1"/>
    </source>
</evidence>
<dbReference type="Proteomes" id="UP001439008">
    <property type="component" value="Unassembled WGS sequence"/>
</dbReference>
<sequence length="144" mass="16912">MQNFKSIEKTDLIRSIVTTCFFEKHSKPNILEKSAKVLESLKRIYFNRFTNKSIRNLVVQFSFCLFSSVLSNQNLVDIFEDALSEQNNPQFLFSFLKGLNSVFSVDETAIDFDNENEELNDCLRIETMEDQTFNFLSHFCKVFF</sequence>
<reference evidence="1 2" key="1">
    <citation type="journal article" date="2024" name="BMC Biol.">
        <title>Comparative genomics of Ascetosporea gives new insight into the evolutionary basis for animal parasitism in Rhizaria.</title>
        <authorList>
            <person name="Hiltunen Thoren M."/>
            <person name="Onut-Brannstrom I."/>
            <person name="Alfjorden A."/>
            <person name="Peckova H."/>
            <person name="Swords F."/>
            <person name="Hooper C."/>
            <person name="Holzer A.S."/>
            <person name="Bass D."/>
            <person name="Burki F."/>
        </authorList>
    </citation>
    <scope>NUCLEOTIDE SEQUENCE [LARGE SCALE GENOMIC DNA]</scope>
    <source>
        <strain evidence="1">20-A016</strain>
    </source>
</reference>
<evidence type="ECO:0000313" key="2">
    <source>
        <dbReference type="Proteomes" id="UP001439008"/>
    </source>
</evidence>
<accession>A0ABV2APM8</accession>
<name>A0ABV2APM8_9EUKA</name>
<proteinExistence type="predicted"/>
<organism evidence="1 2">
    <name type="scientific">Bonamia ostreae</name>
    <dbReference type="NCBI Taxonomy" id="126728"/>
    <lineage>
        <taxon>Eukaryota</taxon>
        <taxon>Sar</taxon>
        <taxon>Rhizaria</taxon>
        <taxon>Endomyxa</taxon>
        <taxon>Ascetosporea</taxon>
        <taxon>Haplosporida</taxon>
        <taxon>Bonamia</taxon>
    </lineage>
</organism>
<keyword evidence="2" id="KW-1185">Reference proteome</keyword>
<protein>
    <submittedName>
        <fullName evidence="1">Uncharacterized protein</fullName>
    </submittedName>
</protein>
<comment type="caution">
    <text evidence="1">The sequence shown here is derived from an EMBL/GenBank/DDBJ whole genome shotgun (WGS) entry which is preliminary data.</text>
</comment>
<gene>
    <name evidence="1" type="ORF">MHBO_003147</name>
</gene>
<dbReference type="EMBL" id="JBDODL010001560">
    <property type="protein sequence ID" value="MES1921620.1"/>
    <property type="molecule type" value="Genomic_DNA"/>
</dbReference>